<dbReference type="GO" id="GO:0032049">
    <property type="term" value="P:cardiolipin biosynthetic process"/>
    <property type="evidence" value="ECO:0007669"/>
    <property type="project" value="UniProtKB-ARBA"/>
</dbReference>
<dbReference type="CDD" id="cd09110">
    <property type="entry name" value="PLDc_CLS_1"/>
    <property type="match status" value="1"/>
</dbReference>
<organism evidence="3 4">
    <name type="scientific">Mangrovibacillus cuniculi</name>
    <dbReference type="NCBI Taxonomy" id="2593652"/>
    <lineage>
        <taxon>Bacteria</taxon>
        <taxon>Bacillati</taxon>
        <taxon>Bacillota</taxon>
        <taxon>Bacilli</taxon>
        <taxon>Bacillales</taxon>
        <taxon>Bacillaceae</taxon>
        <taxon>Mangrovibacillus</taxon>
    </lineage>
</organism>
<dbReference type="EMBL" id="CP049742">
    <property type="protein sequence ID" value="QPC46114.1"/>
    <property type="molecule type" value="Genomic_DNA"/>
</dbReference>
<accession>A0A7S8HEQ6</accession>
<feature type="domain" description="PLD phosphodiesterase" evidence="2">
    <location>
        <begin position="322"/>
        <end position="349"/>
    </location>
</feature>
<dbReference type="PANTHER" id="PTHR21248:SF7">
    <property type="entry name" value="MINOR CARDIOLIPIN SYNTHASE CLSB"/>
    <property type="match status" value="1"/>
</dbReference>
<dbReference type="SUPFAM" id="SSF56024">
    <property type="entry name" value="Phospholipase D/nuclease"/>
    <property type="match status" value="2"/>
</dbReference>
<dbReference type="PROSITE" id="PS50035">
    <property type="entry name" value="PLD"/>
    <property type="match status" value="2"/>
</dbReference>
<dbReference type="CDD" id="cd09112">
    <property type="entry name" value="PLDc_CLS_2"/>
    <property type="match status" value="1"/>
</dbReference>
<keyword evidence="1" id="KW-0472">Membrane</keyword>
<gene>
    <name evidence="3" type="ORF">G8O30_03640</name>
</gene>
<dbReference type="Proteomes" id="UP000593626">
    <property type="component" value="Chromosome"/>
</dbReference>
<evidence type="ECO:0000313" key="4">
    <source>
        <dbReference type="Proteomes" id="UP000593626"/>
    </source>
</evidence>
<evidence type="ECO:0000256" key="1">
    <source>
        <dbReference type="SAM" id="Phobius"/>
    </source>
</evidence>
<dbReference type="InterPro" id="IPR025202">
    <property type="entry name" value="PLD-like_dom"/>
</dbReference>
<evidence type="ECO:0000259" key="2">
    <source>
        <dbReference type="PROSITE" id="PS50035"/>
    </source>
</evidence>
<dbReference type="Gene3D" id="3.30.870.10">
    <property type="entry name" value="Endonuclease Chain A"/>
    <property type="match status" value="2"/>
</dbReference>
<sequence length="409" mass="47842">MLKKYRKWIVYSTGISILLSIAIFVMNKQVQHEAIEYDKRHPIHMTTLQNGEVEIISEGKELYSSLINDIHKARERVYMQFFIIRYDEQTKRLLKALEEAALRGVEVKVTGDLMGSREMSLAPLSTLKEKGVVFKWSRPLHSSSIFHSIQHRNHRRIVAIDQSISYIGGFNVGNEYIGKDKKLGHWTDTHVRLVGNNIEMAQQFKMDWEEDRGETKWKDSKVKSVSFESNKETSYQFLFTTGAELEQKMVSWIKGAKEDIWIATPYFMPSDALAAEMLQAAKRGVNIKVMVPKTSDAWFTQPPGYHRMEKLMNKNITWLEYTKGFLHSKIMIIDHDFVDVGTANWDPRSLYLNDESNCLLYGQEINQRFREVYLNNEQFATRITEQDLTEKPWWVKVLGKTPKDIQYYF</sequence>
<dbReference type="InterPro" id="IPR001736">
    <property type="entry name" value="PLipase_D/transphosphatidylase"/>
</dbReference>
<dbReference type="RefSeq" id="WP_239673634.1">
    <property type="nucleotide sequence ID" value="NZ_CP049742.1"/>
</dbReference>
<keyword evidence="1" id="KW-0812">Transmembrane</keyword>
<feature type="transmembrane region" description="Helical" evidence="1">
    <location>
        <begin position="9"/>
        <end position="26"/>
    </location>
</feature>
<dbReference type="GO" id="GO:0030572">
    <property type="term" value="F:phosphatidyltransferase activity"/>
    <property type="evidence" value="ECO:0007669"/>
    <property type="project" value="UniProtKB-ARBA"/>
</dbReference>
<evidence type="ECO:0000313" key="3">
    <source>
        <dbReference type="EMBL" id="QPC46114.1"/>
    </source>
</evidence>
<name>A0A7S8HEQ6_9BACI</name>
<reference evidence="3 4" key="1">
    <citation type="submission" date="2019-07" db="EMBL/GenBank/DDBJ databases">
        <title>Genome sequence of 2 isolates from Red Sea Mangroves.</title>
        <authorList>
            <person name="Sefrji F."/>
            <person name="Michoud G."/>
            <person name="Merlino G."/>
            <person name="Daffonchio D."/>
        </authorList>
    </citation>
    <scope>NUCLEOTIDE SEQUENCE [LARGE SCALE GENOMIC DNA]</scope>
    <source>
        <strain evidence="3 4">R1DC41</strain>
    </source>
</reference>
<keyword evidence="4" id="KW-1185">Reference proteome</keyword>
<dbReference type="KEGG" id="mcui:G8O30_03640"/>
<keyword evidence="1" id="KW-1133">Transmembrane helix</keyword>
<dbReference type="AlphaFoldDB" id="A0A7S8HEQ6"/>
<feature type="domain" description="PLD phosphodiesterase" evidence="2">
    <location>
        <begin position="149"/>
        <end position="176"/>
    </location>
</feature>
<dbReference type="PANTHER" id="PTHR21248">
    <property type="entry name" value="CARDIOLIPIN SYNTHASE"/>
    <property type="match status" value="1"/>
</dbReference>
<protein>
    <recommendedName>
        <fullName evidence="2">PLD phosphodiesterase domain-containing protein</fullName>
    </recommendedName>
</protein>
<proteinExistence type="predicted"/>
<dbReference type="SMART" id="SM00155">
    <property type="entry name" value="PLDc"/>
    <property type="match status" value="2"/>
</dbReference>
<dbReference type="Pfam" id="PF13091">
    <property type="entry name" value="PLDc_2"/>
    <property type="match status" value="2"/>
</dbReference>